<dbReference type="RefSeq" id="WP_338396901.1">
    <property type="nucleotide sequence ID" value="NZ_AP025292.1"/>
</dbReference>
<feature type="signal peptide" evidence="1">
    <location>
        <begin position="1"/>
        <end position="18"/>
    </location>
</feature>
<gene>
    <name evidence="2" type="ORF">PEPS_18820</name>
</gene>
<accession>A0ABN6L8S4</accession>
<protein>
    <recommendedName>
        <fullName evidence="4">Helix-hairpin-helix domain-containing protein</fullName>
    </recommendedName>
</protein>
<dbReference type="EMBL" id="AP025292">
    <property type="protein sequence ID" value="BDC99601.1"/>
    <property type="molecule type" value="Genomic_DNA"/>
</dbReference>
<evidence type="ECO:0008006" key="4">
    <source>
        <dbReference type="Google" id="ProtNLM"/>
    </source>
</evidence>
<keyword evidence="1" id="KW-0732">Signal</keyword>
<name>A0ABN6L8S4_9BACT</name>
<feature type="chain" id="PRO_5045280493" description="Helix-hairpin-helix domain-containing protein" evidence="1">
    <location>
        <begin position="19"/>
        <end position="648"/>
    </location>
</feature>
<proteinExistence type="predicted"/>
<evidence type="ECO:0000313" key="2">
    <source>
        <dbReference type="EMBL" id="BDC99601.1"/>
    </source>
</evidence>
<organism evidence="2 3">
    <name type="scientific">Persicobacter psychrovividus</name>
    <dbReference type="NCBI Taxonomy" id="387638"/>
    <lineage>
        <taxon>Bacteria</taxon>
        <taxon>Pseudomonadati</taxon>
        <taxon>Bacteroidota</taxon>
        <taxon>Cytophagia</taxon>
        <taxon>Cytophagales</taxon>
        <taxon>Persicobacteraceae</taxon>
        <taxon>Persicobacter</taxon>
    </lineage>
</organism>
<evidence type="ECO:0000313" key="3">
    <source>
        <dbReference type="Proteomes" id="UP001354989"/>
    </source>
</evidence>
<keyword evidence="3" id="KW-1185">Reference proteome</keyword>
<dbReference type="Proteomes" id="UP001354989">
    <property type="component" value="Chromosome"/>
</dbReference>
<sequence length="648" mass="75248">MKKWILIFGLILPSALVAQPEVEAVFSYLQELQSEPIDEPRLRTDLEELLYAPVEVNLTDDYSDLFFLTTAQLESLRQYRRNFGDIFAVYELQYLPHWHQALAKVAAPFLRFDIRPHRKKTFRRQRYLLLTTTSRFPKAVGYQSGDYQGSAVDRNLRLKYGHGRWQMALNAQLQAGEAFQFAIKNRQYGADYYGGYLHYQHAGLKLFFGNFQLSQGLGLSLNQGFFGGKSSDPLLAFNRSAGVMKGANGSFSSRYFSGLGLQYRQGAWQYSCFASSRLQDYNIAEGTPTTQYTTGYHRRGSEQDHRHNVWQQHVGTSVGYRNESKAIFAGAYLYGGQLQLRATPTARFQQSVTIGAYADHTFSKNRLAVELASNNGRGLVVNALWMNALSARWTTGLYYRYYHQAYEGDLGQGLSESGQQSGEQGLYWANKLYLSAKLWIDLYMDQFYFQSPQYRLSSNSAGYEHSMTIHYQPKRTHRWAVNFRLEEKERDHVFTADQRYKDLLTVRKWRGYVLYKYQPEGRWAGQSRLHISGAGKALGQVLVQDITYRTDDGIWRFYGRFALFDVEDWEARQYIYEKNVRFQFSTPVFYGQGSRLAGMVQYHTESRWDFWLHGIYEQYHGRTSFGSGLDQAEGNQRFQLRLQVLYKW</sequence>
<evidence type="ECO:0000256" key="1">
    <source>
        <dbReference type="SAM" id="SignalP"/>
    </source>
</evidence>
<reference evidence="2 3" key="1">
    <citation type="submission" date="2021-12" db="EMBL/GenBank/DDBJ databases">
        <title>Genome sequencing of bacteria with rrn-lacking chromosome and rrn-plasmid.</title>
        <authorList>
            <person name="Anda M."/>
            <person name="Iwasaki W."/>
        </authorList>
    </citation>
    <scope>NUCLEOTIDE SEQUENCE [LARGE SCALE GENOMIC DNA]</scope>
    <source>
        <strain evidence="2 3">NBRC 101262</strain>
    </source>
</reference>